<dbReference type="Proteomes" id="UP000814033">
    <property type="component" value="Unassembled WGS sequence"/>
</dbReference>
<name>A0ACB8RL47_9AGAM</name>
<evidence type="ECO:0000313" key="1">
    <source>
        <dbReference type="EMBL" id="KAI0044371.1"/>
    </source>
</evidence>
<sequence>MTSQPLLPNPPTGSANPAASLPALWGYMQPALDHIIRSPTNNPAKAPAVDVSYHMGIHTALYNYFTSSRAPSPTSVSPPPSPRGAVPLGADIYEHLDKYFAEVAGELLVGAPQDDATLVSYLVPCFTRYAAGANSINRLLNYINRQYVKRGVDEDKGWLRLSDIIDAVALQVRTADSQKKITERIRARRAAELAKWGYDDGGTPEALERAEACAEAASAPERIVSLLSMAHRRFRIEVVEPMLAVPKIKGKGKAKKARAATSEAEKPGPKGRLARAVKHLLESAEVDAQERRRLAEELADILCKVGIRPDHPLRKRLDKYCAVAT</sequence>
<evidence type="ECO:0000313" key="2">
    <source>
        <dbReference type="Proteomes" id="UP000814033"/>
    </source>
</evidence>
<reference evidence="1" key="1">
    <citation type="submission" date="2021-02" db="EMBL/GenBank/DDBJ databases">
        <authorList>
            <consortium name="DOE Joint Genome Institute"/>
            <person name="Ahrendt S."/>
            <person name="Looney B.P."/>
            <person name="Miyauchi S."/>
            <person name="Morin E."/>
            <person name="Drula E."/>
            <person name="Courty P.E."/>
            <person name="Chicoki N."/>
            <person name="Fauchery L."/>
            <person name="Kohler A."/>
            <person name="Kuo A."/>
            <person name="Labutti K."/>
            <person name="Pangilinan J."/>
            <person name="Lipzen A."/>
            <person name="Riley R."/>
            <person name="Andreopoulos W."/>
            <person name="He G."/>
            <person name="Johnson J."/>
            <person name="Barry K.W."/>
            <person name="Grigoriev I.V."/>
            <person name="Nagy L."/>
            <person name="Hibbett D."/>
            <person name="Henrissat B."/>
            <person name="Matheny P.B."/>
            <person name="Labbe J."/>
            <person name="Martin F."/>
        </authorList>
    </citation>
    <scope>NUCLEOTIDE SEQUENCE</scope>
    <source>
        <strain evidence="1">FP105234-sp</strain>
    </source>
</reference>
<proteinExistence type="predicted"/>
<reference evidence="1" key="2">
    <citation type="journal article" date="2022" name="New Phytol.">
        <title>Evolutionary transition to the ectomycorrhizal habit in the genomes of a hyperdiverse lineage of mushroom-forming fungi.</title>
        <authorList>
            <person name="Looney B."/>
            <person name="Miyauchi S."/>
            <person name="Morin E."/>
            <person name="Drula E."/>
            <person name="Courty P.E."/>
            <person name="Kohler A."/>
            <person name="Kuo A."/>
            <person name="LaButti K."/>
            <person name="Pangilinan J."/>
            <person name="Lipzen A."/>
            <person name="Riley R."/>
            <person name="Andreopoulos W."/>
            <person name="He G."/>
            <person name="Johnson J."/>
            <person name="Nolan M."/>
            <person name="Tritt A."/>
            <person name="Barry K.W."/>
            <person name="Grigoriev I.V."/>
            <person name="Nagy L.G."/>
            <person name="Hibbett D."/>
            <person name="Henrissat B."/>
            <person name="Matheny P.B."/>
            <person name="Labbe J."/>
            <person name="Martin F.M."/>
        </authorList>
    </citation>
    <scope>NUCLEOTIDE SEQUENCE</scope>
    <source>
        <strain evidence="1">FP105234-sp</strain>
    </source>
</reference>
<keyword evidence="2" id="KW-1185">Reference proteome</keyword>
<gene>
    <name evidence="1" type="ORF">FA95DRAFT_262676</name>
</gene>
<accession>A0ACB8RL47</accession>
<comment type="caution">
    <text evidence="1">The sequence shown here is derived from an EMBL/GenBank/DDBJ whole genome shotgun (WGS) entry which is preliminary data.</text>
</comment>
<protein>
    <submittedName>
        <fullName evidence="1">Uncharacterized protein</fullName>
    </submittedName>
</protein>
<organism evidence="1 2">
    <name type="scientific">Auriscalpium vulgare</name>
    <dbReference type="NCBI Taxonomy" id="40419"/>
    <lineage>
        <taxon>Eukaryota</taxon>
        <taxon>Fungi</taxon>
        <taxon>Dikarya</taxon>
        <taxon>Basidiomycota</taxon>
        <taxon>Agaricomycotina</taxon>
        <taxon>Agaricomycetes</taxon>
        <taxon>Russulales</taxon>
        <taxon>Auriscalpiaceae</taxon>
        <taxon>Auriscalpium</taxon>
    </lineage>
</organism>
<dbReference type="EMBL" id="MU275985">
    <property type="protein sequence ID" value="KAI0044371.1"/>
    <property type="molecule type" value="Genomic_DNA"/>
</dbReference>